<comment type="subunit">
    <text evidence="6">Part of the 30S ribosomal subunit. Interacts with proteins S7 and S18. Binds to IF-3.</text>
</comment>
<dbReference type="KEGG" id="mama:GII36_03035"/>
<dbReference type="GO" id="GO:0006412">
    <property type="term" value="P:translation"/>
    <property type="evidence" value="ECO:0007669"/>
    <property type="project" value="UniProtKB-UniRule"/>
</dbReference>
<dbReference type="InterPro" id="IPR001971">
    <property type="entry name" value="Ribosomal_uS11"/>
</dbReference>
<evidence type="ECO:0000256" key="2">
    <source>
        <dbReference type="ARBA" id="ARBA00022730"/>
    </source>
</evidence>
<dbReference type="EMBL" id="CP045921">
    <property type="protein sequence ID" value="QHN42813.1"/>
    <property type="molecule type" value="Genomic_DNA"/>
</dbReference>
<evidence type="ECO:0000256" key="6">
    <source>
        <dbReference type="HAMAP-Rule" id="MF_01310"/>
    </source>
</evidence>
<dbReference type="GO" id="GO:0003735">
    <property type="term" value="F:structural constituent of ribosome"/>
    <property type="evidence" value="ECO:0007669"/>
    <property type="project" value="InterPro"/>
</dbReference>
<keyword evidence="4 6" id="KW-0689">Ribosomal protein</keyword>
<organism evidence="7 8">
    <name type="scientific">Candidatus Mycosynbacter amalyticus</name>
    <dbReference type="NCBI Taxonomy" id="2665156"/>
    <lineage>
        <taxon>Bacteria</taxon>
        <taxon>Candidatus Saccharimonadota</taxon>
        <taxon>Candidatus Saccharimonadota incertae sedis</taxon>
        <taxon>Candidatus Mycosynbacter</taxon>
    </lineage>
</organism>
<dbReference type="Gene3D" id="3.30.420.80">
    <property type="entry name" value="Ribosomal protein S11"/>
    <property type="match status" value="1"/>
</dbReference>
<evidence type="ECO:0000256" key="5">
    <source>
        <dbReference type="ARBA" id="ARBA00023274"/>
    </source>
</evidence>
<evidence type="ECO:0000256" key="3">
    <source>
        <dbReference type="ARBA" id="ARBA00022884"/>
    </source>
</evidence>
<dbReference type="GO" id="GO:0019843">
    <property type="term" value="F:rRNA binding"/>
    <property type="evidence" value="ECO:0007669"/>
    <property type="project" value="UniProtKB-UniRule"/>
</dbReference>
<dbReference type="SUPFAM" id="SSF53137">
    <property type="entry name" value="Translational machinery components"/>
    <property type="match status" value="1"/>
</dbReference>
<dbReference type="AlphaFoldDB" id="A0A857MJT3"/>
<evidence type="ECO:0000313" key="7">
    <source>
        <dbReference type="EMBL" id="QHN42813.1"/>
    </source>
</evidence>
<keyword evidence="2 6" id="KW-0699">rRNA-binding</keyword>
<dbReference type="GO" id="GO:1990904">
    <property type="term" value="C:ribonucleoprotein complex"/>
    <property type="evidence" value="ECO:0007669"/>
    <property type="project" value="UniProtKB-KW"/>
</dbReference>
<comment type="function">
    <text evidence="6">Located on the platform of the 30S subunit, it bridges several disparate RNA helices of the 16S rRNA. Forms part of the Shine-Dalgarno cleft in the 70S ribosome.</text>
</comment>
<dbReference type="HAMAP" id="MF_01310">
    <property type="entry name" value="Ribosomal_uS11"/>
    <property type="match status" value="1"/>
</dbReference>
<dbReference type="NCBIfam" id="TIGR03632">
    <property type="entry name" value="uS11_bact"/>
    <property type="match status" value="1"/>
</dbReference>
<evidence type="ECO:0000256" key="4">
    <source>
        <dbReference type="ARBA" id="ARBA00022980"/>
    </source>
</evidence>
<comment type="similarity">
    <text evidence="1 6">Belongs to the universal ribosomal protein uS11 family.</text>
</comment>
<gene>
    <name evidence="6 7" type="primary">rpsK</name>
    <name evidence="7" type="ORF">GII36_03035</name>
</gene>
<dbReference type="GO" id="GO:0005840">
    <property type="term" value="C:ribosome"/>
    <property type="evidence" value="ECO:0007669"/>
    <property type="project" value="UniProtKB-KW"/>
</dbReference>
<accession>A0A857MJT3</accession>
<dbReference type="InterPro" id="IPR019981">
    <property type="entry name" value="Ribosomal_uS11_bac-type"/>
</dbReference>
<dbReference type="PANTHER" id="PTHR11759">
    <property type="entry name" value="40S RIBOSOMAL PROTEIN S14/30S RIBOSOMAL PROTEIN S11"/>
    <property type="match status" value="1"/>
</dbReference>
<sequence>MADAKTSARKKQRRSVPAGQLHIQATFNNTIVTFTDKKGNVLAAASAGACGFRGSKKGTAYAAQVAAEKAAEAVKSLHGTSTVDVFVKGVGLGRDAAIRAMSNLDIAVDSIKDVTGVPHGGVRPKKARRA</sequence>
<dbReference type="Pfam" id="PF00411">
    <property type="entry name" value="Ribosomal_S11"/>
    <property type="match status" value="1"/>
</dbReference>
<dbReference type="RefSeq" id="WP_260762302.1">
    <property type="nucleotide sequence ID" value="NZ_CP045921.1"/>
</dbReference>
<proteinExistence type="inferred from homology"/>
<evidence type="ECO:0000313" key="8">
    <source>
        <dbReference type="Proteomes" id="UP001059824"/>
    </source>
</evidence>
<keyword evidence="8" id="KW-1185">Reference proteome</keyword>
<dbReference type="PIRSF" id="PIRSF002131">
    <property type="entry name" value="Ribosomal_S11"/>
    <property type="match status" value="1"/>
</dbReference>
<evidence type="ECO:0000256" key="1">
    <source>
        <dbReference type="ARBA" id="ARBA00006194"/>
    </source>
</evidence>
<keyword evidence="5 6" id="KW-0687">Ribonucleoprotein</keyword>
<dbReference type="InterPro" id="IPR036967">
    <property type="entry name" value="Ribosomal_uS11_sf"/>
</dbReference>
<dbReference type="Proteomes" id="UP001059824">
    <property type="component" value="Chromosome"/>
</dbReference>
<name>A0A857MJT3_9BACT</name>
<keyword evidence="3 6" id="KW-0694">RNA-binding</keyword>
<protein>
    <recommendedName>
        <fullName evidence="6">Small ribosomal subunit protein uS11</fullName>
    </recommendedName>
</protein>
<dbReference type="NCBIfam" id="NF003698">
    <property type="entry name" value="PRK05309.1"/>
    <property type="match status" value="1"/>
</dbReference>
<reference evidence="7" key="1">
    <citation type="journal article" date="2021" name="Nat. Microbiol.">
        <title>Cocultivation of an ultrasmall environmental parasitic bacterium with lytic ability against bacteria associated with wastewater foams.</title>
        <authorList>
            <person name="Batinovic S."/>
            <person name="Rose J.J.A."/>
            <person name="Ratcliffe J."/>
            <person name="Seviour R.J."/>
            <person name="Petrovski S."/>
        </authorList>
    </citation>
    <scope>NUCLEOTIDE SEQUENCE</scope>
    <source>
        <strain evidence="7">JR1</strain>
    </source>
</reference>